<feature type="region of interest" description="Disordered" evidence="1">
    <location>
        <begin position="167"/>
        <end position="197"/>
    </location>
</feature>
<evidence type="ECO:0000256" key="1">
    <source>
        <dbReference type="SAM" id="MobiDB-lite"/>
    </source>
</evidence>
<dbReference type="EMBL" id="HACG01031341">
    <property type="protein sequence ID" value="CEK78206.1"/>
    <property type="molecule type" value="Transcribed_RNA"/>
</dbReference>
<dbReference type="AlphaFoldDB" id="A0A0B7ADT5"/>
<dbReference type="EMBL" id="HACG01031353">
    <property type="protein sequence ID" value="CEK78218.1"/>
    <property type="molecule type" value="Transcribed_RNA"/>
</dbReference>
<reference evidence="2" key="1">
    <citation type="submission" date="2014-12" db="EMBL/GenBank/DDBJ databases">
        <title>Insight into the proteome of Arion vulgaris.</title>
        <authorList>
            <person name="Aradska J."/>
            <person name="Bulat T."/>
            <person name="Smidak R."/>
            <person name="Sarate P."/>
            <person name="Gangsoo J."/>
            <person name="Sialana F."/>
            <person name="Bilban M."/>
            <person name="Lubec G."/>
        </authorList>
    </citation>
    <scope>NUCLEOTIDE SEQUENCE</scope>
    <source>
        <tissue evidence="2">Skin</tissue>
    </source>
</reference>
<feature type="compositionally biased region" description="Basic and acidic residues" evidence="1">
    <location>
        <begin position="367"/>
        <end position="381"/>
    </location>
</feature>
<evidence type="ECO:0000313" key="3">
    <source>
        <dbReference type="EMBL" id="CEK78218.1"/>
    </source>
</evidence>
<proteinExistence type="predicted"/>
<evidence type="ECO:0000313" key="2">
    <source>
        <dbReference type="EMBL" id="CEK78206.1"/>
    </source>
</evidence>
<feature type="region of interest" description="Disordered" evidence="1">
    <location>
        <begin position="344"/>
        <end position="381"/>
    </location>
</feature>
<protein>
    <submittedName>
        <fullName evidence="2">Uncharacterized protein</fullName>
    </submittedName>
</protein>
<organism evidence="2">
    <name type="scientific">Arion vulgaris</name>
    <dbReference type="NCBI Taxonomy" id="1028688"/>
    <lineage>
        <taxon>Eukaryota</taxon>
        <taxon>Metazoa</taxon>
        <taxon>Spiralia</taxon>
        <taxon>Lophotrochozoa</taxon>
        <taxon>Mollusca</taxon>
        <taxon>Gastropoda</taxon>
        <taxon>Heterobranchia</taxon>
        <taxon>Euthyneura</taxon>
        <taxon>Panpulmonata</taxon>
        <taxon>Eupulmonata</taxon>
        <taxon>Stylommatophora</taxon>
        <taxon>Helicina</taxon>
        <taxon>Arionoidea</taxon>
        <taxon>Arionidae</taxon>
        <taxon>Arion</taxon>
    </lineage>
</organism>
<accession>A0A0B7ADT5</accession>
<name>A0A0B7ADT5_9EUPU</name>
<sequence length="381" mass="43186">MPVRRHEPIYVPTRASKYATHHDYGIEDSINRADYLSSAVLQDTYEAAQSSRGKDHALLRNLNAAIVSTEQHVNPRVAAVSRRVRASTAPPTSRPLPGQQVQQQQYIQVAKPLLAMQYPTGPVLIMLAPNSRYKCINSNITASKPVVLSQAEAPWYLRARGGSVPPAENRNVRAASVPPRPRKVQQVYTPPEPLPTEKLRAHRPLRSDLLRTRASSLEPVRRPYYLEELPTESIRSTQLWAHRPVTLRKDDSLRAKAKAQERQSYPGSWRTATSVPRSYERASDYYFTIPDVQERALSRYLYAHRGRFGPDSKPPRPSLGNFPQVYVPWNGIGPSNRSKAAIIGSRLESSDGARAQRRPRSDYVANKLRDLKREDTERKYK</sequence>
<gene>
    <name evidence="2" type="primary">ORF108860</name>
    <name evidence="3" type="synonym">ORF108923</name>
</gene>